<dbReference type="InterPro" id="IPR011033">
    <property type="entry name" value="PRC_barrel-like_sf"/>
</dbReference>
<dbReference type="GO" id="GO:0019684">
    <property type="term" value="P:photosynthesis, light reaction"/>
    <property type="evidence" value="ECO:0007669"/>
    <property type="project" value="InterPro"/>
</dbReference>
<dbReference type="GO" id="GO:0030077">
    <property type="term" value="C:plasma membrane light-harvesting complex"/>
    <property type="evidence" value="ECO:0007669"/>
    <property type="project" value="InterPro"/>
</dbReference>
<organism evidence="2 3">
    <name type="scientific">Streptomyces aquilus</name>
    <dbReference type="NCBI Taxonomy" id="2548456"/>
    <lineage>
        <taxon>Bacteria</taxon>
        <taxon>Bacillati</taxon>
        <taxon>Actinomycetota</taxon>
        <taxon>Actinomycetes</taxon>
        <taxon>Kitasatosporales</taxon>
        <taxon>Streptomycetaceae</taxon>
        <taxon>Streptomyces</taxon>
    </lineage>
</organism>
<name>A0A3S9I4W6_9ACTN</name>
<evidence type="ECO:0000259" key="1">
    <source>
        <dbReference type="Pfam" id="PF05239"/>
    </source>
</evidence>
<dbReference type="RefSeq" id="WP_126273470.1">
    <property type="nucleotide sequence ID" value="NZ_CP034463.1"/>
</dbReference>
<dbReference type="AlphaFoldDB" id="A0A3S9I4W6"/>
<keyword evidence="3" id="KW-1185">Reference proteome</keyword>
<proteinExistence type="predicted"/>
<dbReference type="Proteomes" id="UP000280197">
    <property type="component" value="Chromosome"/>
</dbReference>
<accession>A0A3S9I4W6</accession>
<gene>
    <name evidence="2" type="ORF">EJC51_27080</name>
</gene>
<feature type="domain" description="PRC-barrel" evidence="1">
    <location>
        <begin position="7"/>
        <end position="72"/>
    </location>
</feature>
<dbReference type="Pfam" id="PF05239">
    <property type="entry name" value="PRC"/>
    <property type="match status" value="1"/>
</dbReference>
<evidence type="ECO:0000313" key="2">
    <source>
        <dbReference type="EMBL" id="AZP19409.1"/>
    </source>
</evidence>
<dbReference type="InterPro" id="IPR014747">
    <property type="entry name" value="Bac_photo_RC_H_C"/>
</dbReference>
<dbReference type="SUPFAM" id="SSF50346">
    <property type="entry name" value="PRC-barrel domain"/>
    <property type="match status" value="1"/>
</dbReference>
<evidence type="ECO:0000313" key="3">
    <source>
        <dbReference type="Proteomes" id="UP000280197"/>
    </source>
</evidence>
<protein>
    <submittedName>
        <fullName evidence="2">PRC-barrel domain containing protein</fullName>
    </submittedName>
</protein>
<dbReference type="EMBL" id="CP034463">
    <property type="protein sequence ID" value="AZP19409.1"/>
    <property type="molecule type" value="Genomic_DNA"/>
</dbReference>
<dbReference type="Gene3D" id="3.90.50.10">
    <property type="entry name" value="Photosynthetic Reaction Center, subunit H, domain 2"/>
    <property type="match status" value="1"/>
</dbReference>
<dbReference type="InterPro" id="IPR027275">
    <property type="entry name" value="PRC-brl_dom"/>
</dbReference>
<dbReference type="KEGG" id="saqu:EJC51_27080"/>
<sequence length="118" mass="13082">MIHAADVREWRTRDVIDSESHKIGVLEAVYVDTTTDEPAMATVRTGLPTRHRLVFVPLEDAIVGPGYLKVGYVKTLVKQAPSIGTDDVLPAEQEEAVFRHYGLPYQPGAAGERQLARR</sequence>
<reference evidence="2 3" key="1">
    <citation type="submission" date="2018-12" db="EMBL/GenBank/DDBJ databases">
        <authorList>
            <person name="Li K."/>
        </authorList>
    </citation>
    <scope>NUCLEOTIDE SEQUENCE [LARGE SCALE GENOMIC DNA]</scope>
    <source>
        <strain evidence="3">CR22</strain>
    </source>
</reference>